<feature type="transmembrane region" description="Helical" evidence="6">
    <location>
        <begin position="96"/>
        <end position="117"/>
    </location>
</feature>
<dbReference type="InterPro" id="IPR000045">
    <property type="entry name" value="Prepilin_IV_endopep_pep"/>
</dbReference>
<feature type="transmembrane region" description="Helical" evidence="6">
    <location>
        <begin position="57"/>
        <end position="76"/>
    </location>
</feature>
<evidence type="ECO:0000256" key="5">
    <source>
        <dbReference type="ARBA" id="ARBA00023136"/>
    </source>
</evidence>
<protein>
    <submittedName>
        <fullName evidence="8">Prepilin peptidase</fullName>
        <ecNumber evidence="8">3.4.23.43</ecNumber>
    </submittedName>
</protein>
<evidence type="ECO:0000256" key="4">
    <source>
        <dbReference type="ARBA" id="ARBA00022989"/>
    </source>
</evidence>
<keyword evidence="8" id="KW-0378">Hydrolase</keyword>
<keyword evidence="5 6" id="KW-0472">Membrane</keyword>
<dbReference type="Pfam" id="PF01478">
    <property type="entry name" value="Peptidase_A24"/>
    <property type="match status" value="1"/>
</dbReference>
<evidence type="ECO:0000256" key="1">
    <source>
        <dbReference type="ARBA" id="ARBA00004651"/>
    </source>
</evidence>
<evidence type="ECO:0000313" key="8">
    <source>
        <dbReference type="EMBL" id="MCJ2178705.1"/>
    </source>
</evidence>
<keyword evidence="3 6" id="KW-0812">Transmembrane</keyword>
<comment type="caution">
    <text evidence="8">The sequence shown here is derived from an EMBL/GenBank/DDBJ whole genome shotgun (WGS) entry which is preliminary data.</text>
</comment>
<sequence>MTFALAGKLAIVALGVIASWLDITSRRLPNWLSLLTLAAGLLVTGFSAGVSAIGGHMAHAAAALLVGMILFRFGVVGGGDAKFYAAIASWFGWSQAAGLLLAVSLSGIGIFLGWFAWRRMTKKPIRGSASASDSDKLPYGIAIAVGGVLQYFVMVL</sequence>
<dbReference type="Gene3D" id="1.20.120.1220">
    <property type="match status" value="1"/>
</dbReference>
<organism evidence="8 9">
    <name type="scientific">Novosphingobium album</name>
    <name type="common">ex Hu et al. 2023</name>
    <dbReference type="NCBI Taxonomy" id="2930093"/>
    <lineage>
        <taxon>Bacteria</taxon>
        <taxon>Pseudomonadati</taxon>
        <taxon>Pseudomonadota</taxon>
        <taxon>Alphaproteobacteria</taxon>
        <taxon>Sphingomonadales</taxon>
        <taxon>Sphingomonadaceae</taxon>
        <taxon>Novosphingobium</taxon>
    </lineage>
</organism>
<dbReference type="EMBL" id="JALHLE010000011">
    <property type="protein sequence ID" value="MCJ2178705.1"/>
    <property type="molecule type" value="Genomic_DNA"/>
</dbReference>
<evidence type="ECO:0000256" key="3">
    <source>
        <dbReference type="ARBA" id="ARBA00022692"/>
    </source>
</evidence>
<accession>A0ABT0B111</accession>
<dbReference type="RefSeq" id="WP_243993000.1">
    <property type="nucleotide sequence ID" value="NZ_JALHLE010000011.1"/>
</dbReference>
<dbReference type="PANTHER" id="PTHR36506">
    <property type="entry name" value="PREFLAGELLIN PEPTIDASE"/>
    <property type="match status" value="1"/>
</dbReference>
<evidence type="ECO:0000256" key="2">
    <source>
        <dbReference type="ARBA" id="ARBA00022475"/>
    </source>
</evidence>
<feature type="transmembrane region" description="Helical" evidence="6">
    <location>
        <begin position="137"/>
        <end position="154"/>
    </location>
</feature>
<keyword evidence="9" id="KW-1185">Reference proteome</keyword>
<evidence type="ECO:0000259" key="7">
    <source>
        <dbReference type="Pfam" id="PF01478"/>
    </source>
</evidence>
<feature type="transmembrane region" description="Helical" evidence="6">
    <location>
        <begin position="28"/>
        <end position="50"/>
    </location>
</feature>
<gene>
    <name evidence="8" type="ORF">MTR64_09025</name>
</gene>
<name>A0ABT0B111_9SPHN</name>
<dbReference type="PANTHER" id="PTHR36506:SF1">
    <property type="entry name" value="PREFLAGELLIN PEPTIDASE"/>
    <property type="match status" value="1"/>
</dbReference>
<keyword evidence="2" id="KW-1003">Cell membrane</keyword>
<dbReference type="Proteomes" id="UP001162880">
    <property type="component" value="Unassembled WGS sequence"/>
</dbReference>
<dbReference type="GO" id="GO:0004190">
    <property type="term" value="F:aspartic-type endopeptidase activity"/>
    <property type="evidence" value="ECO:0007669"/>
    <property type="project" value="UniProtKB-EC"/>
</dbReference>
<comment type="subcellular location">
    <subcellularLocation>
        <location evidence="1">Cell membrane</location>
        <topology evidence="1">Multi-pass membrane protein</topology>
    </subcellularLocation>
</comment>
<feature type="domain" description="Prepilin type IV endopeptidase peptidase" evidence="7">
    <location>
        <begin position="10"/>
        <end position="111"/>
    </location>
</feature>
<evidence type="ECO:0000256" key="6">
    <source>
        <dbReference type="SAM" id="Phobius"/>
    </source>
</evidence>
<reference evidence="8" key="1">
    <citation type="submission" date="2022-03" db="EMBL/GenBank/DDBJ databases">
        <title>Identification of a novel bacterium isolated from mangrove sediments.</title>
        <authorList>
            <person name="Pan X."/>
        </authorList>
    </citation>
    <scope>NUCLEOTIDE SEQUENCE</scope>
    <source>
        <strain evidence="8">B2580</strain>
    </source>
</reference>
<dbReference type="EC" id="3.4.23.43" evidence="8"/>
<evidence type="ECO:0000313" key="9">
    <source>
        <dbReference type="Proteomes" id="UP001162880"/>
    </source>
</evidence>
<proteinExistence type="predicted"/>
<keyword evidence="4 6" id="KW-1133">Transmembrane helix</keyword>
<dbReference type="InterPro" id="IPR052218">
    <property type="entry name" value="Preflagellin_Peptidase"/>
</dbReference>